<keyword evidence="9" id="KW-0333">Golgi apparatus</keyword>
<evidence type="ECO:0000256" key="7">
    <source>
        <dbReference type="ARBA" id="ARBA00022968"/>
    </source>
</evidence>
<dbReference type="Proteomes" id="UP000008673">
    <property type="component" value="Unassembled WGS sequence"/>
</dbReference>
<evidence type="ECO:0008006" key="16">
    <source>
        <dbReference type="Google" id="ProtNLM"/>
    </source>
</evidence>
<keyword evidence="4" id="KW-0328">Glycosyltransferase</keyword>
<keyword evidence="10 13" id="KW-0472">Membrane</keyword>
<dbReference type="RefSeq" id="XP_013935548.1">
    <property type="nucleotide sequence ID" value="XM_014080073.1"/>
</dbReference>
<evidence type="ECO:0000256" key="9">
    <source>
        <dbReference type="ARBA" id="ARBA00023034"/>
    </source>
</evidence>
<evidence type="ECO:0000256" key="13">
    <source>
        <dbReference type="SAM" id="Phobius"/>
    </source>
</evidence>
<feature type="transmembrane region" description="Helical" evidence="13">
    <location>
        <begin position="21"/>
        <end position="37"/>
    </location>
</feature>
<proteinExistence type="inferred from homology"/>
<evidence type="ECO:0000256" key="5">
    <source>
        <dbReference type="ARBA" id="ARBA00022679"/>
    </source>
</evidence>
<dbReference type="PANTHER" id="PTHR31392">
    <property type="entry name" value="ALPHA-1,3-MANNOSYLTRANSFERASE MNN1-RELATED"/>
    <property type="match status" value="1"/>
</dbReference>
<dbReference type="Pfam" id="PF11051">
    <property type="entry name" value="Mannosyl_trans3"/>
    <property type="match status" value="1"/>
</dbReference>
<dbReference type="InterPro" id="IPR022751">
    <property type="entry name" value="Alpha_mannosyltransferase"/>
</dbReference>
<dbReference type="PANTHER" id="PTHR31392:SF1">
    <property type="entry name" value="ALPHA-1,3-MANNOSYLTRANSFERASE MNN1-RELATED"/>
    <property type="match status" value="1"/>
</dbReference>
<dbReference type="GO" id="GO:0000033">
    <property type="term" value="F:alpha-1,3-mannosyltransferase activity"/>
    <property type="evidence" value="ECO:0007669"/>
    <property type="project" value="TreeGrafter"/>
</dbReference>
<comment type="subcellular location">
    <subcellularLocation>
        <location evidence="1">Golgi apparatus membrane</location>
        <topology evidence="1">Single-pass type II membrane protein</topology>
    </subcellularLocation>
</comment>
<feature type="compositionally biased region" description="Low complexity" evidence="12">
    <location>
        <begin position="787"/>
        <end position="804"/>
    </location>
</feature>
<dbReference type="OrthoDB" id="430354at2759"/>
<feature type="compositionally biased region" description="Acidic residues" evidence="12">
    <location>
        <begin position="806"/>
        <end position="817"/>
    </location>
</feature>
<protein>
    <recommendedName>
        <fullName evidence="16">Alpha-1,3-mannosyltransferase</fullName>
    </recommendedName>
</protein>
<comment type="pathway">
    <text evidence="2">Protein modification; protein glycosylation.</text>
</comment>
<dbReference type="eggNOG" id="ENOG502RZ48">
    <property type="taxonomic scope" value="Eukaryota"/>
</dbReference>
<dbReference type="GO" id="GO:0006493">
    <property type="term" value="P:protein O-linked glycosylation"/>
    <property type="evidence" value="ECO:0007669"/>
    <property type="project" value="TreeGrafter"/>
</dbReference>
<evidence type="ECO:0000313" key="15">
    <source>
        <dbReference type="Proteomes" id="UP000008673"/>
    </source>
</evidence>
<dbReference type="GeneID" id="25773177"/>
<comment type="caution">
    <text evidence="14">The sequence shown here is derived from an EMBL/GenBank/DDBJ whole genome shotgun (WGS) entry which is preliminary data.</text>
</comment>
<evidence type="ECO:0000256" key="4">
    <source>
        <dbReference type="ARBA" id="ARBA00022676"/>
    </source>
</evidence>
<evidence type="ECO:0000256" key="8">
    <source>
        <dbReference type="ARBA" id="ARBA00022989"/>
    </source>
</evidence>
<dbReference type="HOGENOM" id="CLU_316887_0_0_1"/>
<dbReference type="EMBL" id="AEOI02000007">
    <property type="protein sequence ID" value="ESW99876.1"/>
    <property type="molecule type" value="Genomic_DNA"/>
</dbReference>
<dbReference type="SUPFAM" id="SSF53448">
    <property type="entry name" value="Nucleotide-diphospho-sugar transferases"/>
    <property type="match status" value="1"/>
</dbReference>
<keyword evidence="7" id="KW-0735">Signal-anchor</keyword>
<dbReference type="InterPro" id="IPR029044">
    <property type="entry name" value="Nucleotide-diphossugar_trans"/>
</dbReference>
<keyword evidence="11" id="KW-0325">Glycoprotein</keyword>
<evidence type="ECO:0000256" key="1">
    <source>
        <dbReference type="ARBA" id="ARBA00004323"/>
    </source>
</evidence>
<evidence type="ECO:0000256" key="3">
    <source>
        <dbReference type="ARBA" id="ARBA00009105"/>
    </source>
</evidence>
<keyword evidence="6 13" id="KW-0812">Transmembrane</keyword>
<sequence length="920" mass="104675">MADQRRKLMRLKRFVKSNRRLLLLIMTLFTINLLYNLRASNSIEFDLGDEYAGTFKEKYLRTIKSRDQLYTDEFYQKLTVMGQIDDLVNEPVERVSFNETLNPMDVLKEKYPNGNDYTSLDTAQQANVYLNDVLPKTGFKFRPIQETIYRDIYNPKNYLESRLSKWVALKDILSPEEMSELGLTDELFKSNLLRIKDLKLKINENSSREILNTLNHMRIVNKLFFQNPAPLETSEMNDLCREATKVVYPWLSGYHPTFTKYNKRMDEVNADVFGEDDSTCLLKKIQTKLSGRGIVITASDGQVPELSGLLALLRVSGNKLPIEIFHNNDLSLTSIKKLIEVATDPIMKLPKGTKFAKQPTQDLTFVDVSKTVIFRYKHFFQRWYMKLLACLFSSFEEIIVLDTDTVPLLGIEEYLQLPAYRDTHSLFFRDREANSFLYEGIMKFFIEFLNSDVERDYLQLKVPSDETLHNRFFGEKARHYMEAGLFALNKKEKFDGLLMAVSMPFFKLISNSVHGEKEFIWLGQEFMGRTYRFNSHPAVAVGTLTDKKHRLVANELCSTHPGHISDDAKSLLWFNSGFLTCKRPDSYFKDINYERNEGKDLLQLKKEYISPLHITSALIPPPAEYNLDSGDGEPTRGWVMTSQCENYLWCAYDVIGGGKNEKIPKGQVISFSAQDTEKWDNLGEIWVTYFKLASKGTKTDLGYVEDDAFDELGLDKMPFGEEEDTGNSYQRGGFASSSGSFGGATKAGKKGGGAPEKGSGMKIKKPVKGQKSNDASDYEEYNDPRKTATAASSKKKTGSSSKTTLNDDDADYFESDGSEMSKGYKETDDFDSVVIDDELSREAAEKSSSLYKAGKNINEFFNAFGFGSRNKIDSSKLSSYADDSEIDLESYAAQKEGSNSEKDVFSEELLKELQAESAQN</sequence>
<gene>
    <name evidence="14" type="ORF">HPODL_03743</name>
</gene>
<comment type="similarity">
    <text evidence="3">Belongs to the MNN1/MNT family.</text>
</comment>
<evidence type="ECO:0000256" key="11">
    <source>
        <dbReference type="ARBA" id="ARBA00023180"/>
    </source>
</evidence>
<dbReference type="STRING" id="871575.W1QFX3"/>
<accession>W1QFX3</accession>
<dbReference type="KEGG" id="opa:HPODL_03743"/>
<dbReference type="AlphaFoldDB" id="W1QFX3"/>
<keyword evidence="5" id="KW-0808">Transferase</keyword>
<evidence type="ECO:0000256" key="12">
    <source>
        <dbReference type="SAM" id="MobiDB-lite"/>
    </source>
</evidence>
<evidence type="ECO:0000256" key="10">
    <source>
        <dbReference type="ARBA" id="ARBA00023136"/>
    </source>
</evidence>
<feature type="compositionally biased region" description="Low complexity" evidence="12">
    <location>
        <begin position="732"/>
        <end position="746"/>
    </location>
</feature>
<keyword evidence="8 13" id="KW-1133">Transmembrane helix</keyword>
<evidence type="ECO:0000313" key="14">
    <source>
        <dbReference type="EMBL" id="ESW99876.1"/>
    </source>
</evidence>
<dbReference type="GO" id="GO:0000139">
    <property type="term" value="C:Golgi membrane"/>
    <property type="evidence" value="ECO:0007669"/>
    <property type="project" value="UniProtKB-SubCell"/>
</dbReference>
<dbReference type="GO" id="GO:0046354">
    <property type="term" value="P:mannan biosynthetic process"/>
    <property type="evidence" value="ECO:0007669"/>
    <property type="project" value="UniProtKB-ARBA"/>
</dbReference>
<reference evidence="14 15" key="1">
    <citation type="journal article" date="2013" name="BMC Genomics">
        <title>Genome sequence and analysis of methylotrophic yeast Hansenula polymorpha DL1.</title>
        <authorList>
            <person name="Ravin N.V."/>
            <person name="Eldarov M.A."/>
            <person name="Kadnikov V.V."/>
            <person name="Beletsky A.V."/>
            <person name="Schneider J."/>
            <person name="Mardanova E.S."/>
            <person name="Smekalova E.M."/>
            <person name="Zvereva M.I."/>
            <person name="Dontsova O.A."/>
            <person name="Mardanov A.V."/>
            <person name="Skryabin K.G."/>
        </authorList>
    </citation>
    <scope>NUCLEOTIDE SEQUENCE [LARGE SCALE GENOMIC DNA]</scope>
    <source>
        <strain evidence="15">ATCC 26012 / BCRC 20466 / JCM 22074 / NRRL Y-7560 / DL-1</strain>
    </source>
</reference>
<keyword evidence="15" id="KW-1185">Reference proteome</keyword>
<evidence type="ECO:0000256" key="2">
    <source>
        <dbReference type="ARBA" id="ARBA00004922"/>
    </source>
</evidence>
<name>W1QFX3_OGAPD</name>
<evidence type="ECO:0000256" key="6">
    <source>
        <dbReference type="ARBA" id="ARBA00022692"/>
    </source>
</evidence>
<organism evidence="14 15">
    <name type="scientific">Ogataea parapolymorpha (strain ATCC 26012 / BCRC 20466 / JCM 22074 / NRRL Y-7560 / DL-1)</name>
    <name type="common">Yeast</name>
    <name type="synonym">Hansenula polymorpha</name>
    <dbReference type="NCBI Taxonomy" id="871575"/>
    <lineage>
        <taxon>Eukaryota</taxon>
        <taxon>Fungi</taxon>
        <taxon>Dikarya</taxon>
        <taxon>Ascomycota</taxon>
        <taxon>Saccharomycotina</taxon>
        <taxon>Pichiomycetes</taxon>
        <taxon>Pichiales</taxon>
        <taxon>Pichiaceae</taxon>
        <taxon>Ogataea</taxon>
    </lineage>
</organism>
<feature type="region of interest" description="Disordered" evidence="12">
    <location>
        <begin position="717"/>
        <end position="825"/>
    </location>
</feature>